<evidence type="ECO:0000256" key="2">
    <source>
        <dbReference type="ARBA" id="ARBA00023002"/>
    </source>
</evidence>
<name>A0ABV5UJL2_9MICC</name>
<proteinExistence type="inferred from homology"/>
<sequence length="264" mass="26948">MTEKTRFIGKTVVVTGASRGQGAAEARALASEGATVIIADVTDAVGQALAEEISAGGGHASYQHLDVTSASDWASLRETLVAAGRGLDGLVNNAGISVPGRLANVTLEAWNNSFAVNVTGAMLGIQTLSPIMNQGGSIVNVGSIASLIAYHNVAYSAAKWALRGLSKTAAVELAHQGIRVNMIHPGYIKTPINADMPAAFLNTQLALTPAGRGGRVDEVADLVLFLLSADSSFISGSEIPIDGGFTSHGGNKPIFDAIDAAAAN</sequence>
<evidence type="ECO:0000313" key="3">
    <source>
        <dbReference type="EMBL" id="MFB9712716.1"/>
    </source>
</evidence>
<dbReference type="PRINTS" id="PR00081">
    <property type="entry name" value="GDHRDH"/>
</dbReference>
<dbReference type="EMBL" id="JBHMBH010000006">
    <property type="protein sequence ID" value="MFB9712716.1"/>
    <property type="molecule type" value="Genomic_DNA"/>
</dbReference>
<comment type="similarity">
    <text evidence="1">Belongs to the short-chain dehydrogenases/reductases (SDR) family.</text>
</comment>
<gene>
    <name evidence="3" type="ORF">ACFFPI_00905</name>
</gene>
<dbReference type="PANTHER" id="PTHR42760">
    <property type="entry name" value="SHORT-CHAIN DEHYDROGENASES/REDUCTASES FAMILY MEMBER"/>
    <property type="match status" value="1"/>
</dbReference>
<comment type="caution">
    <text evidence="3">The sequence shown here is derived from an EMBL/GenBank/DDBJ whole genome shotgun (WGS) entry which is preliminary data.</text>
</comment>
<reference evidence="3 4" key="1">
    <citation type="submission" date="2024-09" db="EMBL/GenBank/DDBJ databases">
        <authorList>
            <person name="Sun Q."/>
            <person name="Mori K."/>
        </authorList>
    </citation>
    <scope>NUCLEOTIDE SEQUENCE [LARGE SCALE GENOMIC DNA]</scope>
    <source>
        <strain evidence="3 4">JCM 13519</strain>
    </source>
</reference>
<accession>A0ABV5UJL2</accession>
<dbReference type="InterPro" id="IPR036291">
    <property type="entry name" value="NAD(P)-bd_dom_sf"/>
</dbReference>
<evidence type="ECO:0000313" key="4">
    <source>
        <dbReference type="Proteomes" id="UP001589536"/>
    </source>
</evidence>
<keyword evidence="2" id="KW-0560">Oxidoreductase</keyword>
<dbReference type="SUPFAM" id="SSF51735">
    <property type="entry name" value="NAD(P)-binding Rossmann-fold domains"/>
    <property type="match status" value="1"/>
</dbReference>
<dbReference type="Gene3D" id="3.40.50.720">
    <property type="entry name" value="NAD(P)-binding Rossmann-like Domain"/>
    <property type="match status" value="1"/>
</dbReference>
<organism evidence="3 4">
    <name type="scientific">Arthrobacter methylotrophus</name>
    <dbReference type="NCBI Taxonomy" id="121291"/>
    <lineage>
        <taxon>Bacteria</taxon>
        <taxon>Bacillati</taxon>
        <taxon>Actinomycetota</taxon>
        <taxon>Actinomycetes</taxon>
        <taxon>Micrococcales</taxon>
        <taxon>Micrococcaceae</taxon>
        <taxon>Arthrobacter</taxon>
    </lineage>
</organism>
<dbReference type="Proteomes" id="UP001589536">
    <property type="component" value="Unassembled WGS sequence"/>
</dbReference>
<dbReference type="InterPro" id="IPR002347">
    <property type="entry name" value="SDR_fam"/>
</dbReference>
<keyword evidence="4" id="KW-1185">Reference proteome</keyword>
<protein>
    <submittedName>
        <fullName evidence="3">SDR family NAD(P)-dependent oxidoreductase</fullName>
    </submittedName>
</protein>
<dbReference type="Pfam" id="PF13561">
    <property type="entry name" value="adh_short_C2"/>
    <property type="match status" value="1"/>
</dbReference>
<evidence type="ECO:0000256" key="1">
    <source>
        <dbReference type="ARBA" id="ARBA00006484"/>
    </source>
</evidence>
<dbReference type="RefSeq" id="WP_345049759.1">
    <property type="nucleotide sequence ID" value="NZ_BAABED010000001.1"/>
</dbReference>
<dbReference type="PANTHER" id="PTHR42760:SF133">
    <property type="entry name" value="3-OXOACYL-[ACYL-CARRIER-PROTEIN] REDUCTASE"/>
    <property type="match status" value="1"/>
</dbReference>
<dbReference type="PRINTS" id="PR00080">
    <property type="entry name" value="SDRFAMILY"/>
</dbReference>